<dbReference type="AlphaFoldDB" id="A0A835B0A1"/>
<dbReference type="PROSITE" id="PS50144">
    <property type="entry name" value="MATH"/>
    <property type="match status" value="1"/>
</dbReference>
<keyword evidence="4" id="KW-1185">Reference proteome</keyword>
<evidence type="ECO:0000313" key="4">
    <source>
        <dbReference type="Proteomes" id="UP000636709"/>
    </source>
</evidence>
<protein>
    <recommendedName>
        <fullName evidence="2">MATH domain-containing protein</fullName>
    </recommendedName>
</protein>
<feature type="region of interest" description="Disordered" evidence="1">
    <location>
        <begin position="1"/>
        <end position="21"/>
    </location>
</feature>
<dbReference type="Pfam" id="PF22486">
    <property type="entry name" value="MATH_2"/>
    <property type="match status" value="1"/>
</dbReference>
<dbReference type="EMBL" id="JACEFO010002208">
    <property type="protein sequence ID" value="KAF8673396.1"/>
    <property type="molecule type" value="Genomic_DNA"/>
</dbReference>
<dbReference type="InterPro" id="IPR002083">
    <property type="entry name" value="MATH/TRAF_dom"/>
</dbReference>
<accession>A0A835B0A1</accession>
<dbReference type="Gene3D" id="2.60.210.10">
    <property type="entry name" value="Apoptosis, Tumor Necrosis Factor Receptor Associated Protein 2, Chain A"/>
    <property type="match status" value="1"/>
</dbReference>
<name>A0A835B0A1_9POAL</name>
<organism evidence="3 4">
    <name type="scientific">Digitaria exilis</name>
    <dbReference type="NCBI Taxonomy" id="1010633"/>
    <lineage>
        <taxon>Eukaryota</taxon>
        <taxon>Viridiplantae</taxon>
        <taxon>Streptophyta</taxon>
        <taxon>Embryophyta</taxon>
        <taxon>Tracheophyta</taxon>
        <taxon>Spermatophyta</taxon>
        <taxon>Magnoliopsida</taxon>
        <taxon>Liliopsida</taxon>
        <taxon>Poales</taxon>
        <taxon>Poaceae</taxon>
        <taxon>PACMAD clade</taxon>
        <taxon>Panicoideae</taxon>
        <taxon>Panicodae</taxon>
        <taxon>Paniceae</taxon>
        <taxon>Anthephorinae</taxon>
        <taxon>Digitaria</taxon>
    </lineage>
</organism>
<dbReference type="CDD" id="cd00121">
    <property type="entry name" value="MATH"/>
    <property type="match status" value="1"/>
</dbReference>
<evidence type="ECO:0000256" key="1">
    <source>
        <dbReference type="SAM" id="MobiDB-lite"/>
    </source>
</evidence>
<reference evidence="3" key="1">
    <citation type="submission" date="2020-07" db="EMBL/GenBank/DDBJ databases">
        <title>Genome sequence and genetic diversity analysis of an under-domesticated orphan crop, white fonio (Digitaria exilis).</title>
        <authorList>
            <person name="Bennetzen J.L."/>
            <person name="Chen S."/>
            <person name="Ma X."/>
            <person name="Wang X."/>
            <person name="Yssel A.E.J."/>
            <person name="Chaluvadi S.R."/>
            <person name="Johnson M."/>
            <person name="Gangashetty P."/>
            <person name="Hamidou F."/>
            <person name="Sanogo M.D."/>
            <person name="Zwaenepoel A."/>
            <person name="Wallace J."/>
            <person name="Van De Peer Y."/>
            <person name="Van Deynze A."/>
        </authorList>
    </citation>
    <scope>NUCLEOTIDE SEQUENCE</scope>
    <source>
        <tissue evidence="3">Leaves</tissue>
    </source>
</reference>
<evidence type="ECO:0000259" key="2">
    <source>
        <dbReference type="PROSITE" id="PS50144"/>
    </source>
</evidence>
<sequence>MAIKNATLSPLHPTSEHRSTIGHLARWPSRVFGRTPCAGTSRSSAPVRGEEEEYRTADVYVRVADVLTCAACSMSVSCRLPLLQPWAACKLTPGPGKPCCLREGLSGRLPTTMATATATTMATATTIVTENSVSGSHMLRIECFSATKGLGLGKFIKSSPFIVGGHTWAIRYYPDGRD</sequence>
<feature type="domain" description="MATH" evidence="2">
    <location>
        <begin position="134"/>
        <end position="178"/>
    </location>
</feature>
<proteinExistence type="predicted"/>
<dbReference type="Proteomes" id="UP000636709">
    <property type="component" value="Unassembled WGS sequence"/>
</dbReference>
<evidence type="ECO:0000313" key="3">
    <source>
        <dbReference type="EMBL" id="KAF8673396.1"/>
    </source>
</evidence>
<gene>
    <name evidence="3" type="ORF">HU200_048960</name>
</gene>
<dbReference type="SUPFAM" id="SSF49599">
    <property type="entry name" value="TRAF domain-like"/>
    <property type="match status" value="1"/>
</dbReference>
<dbReference type="InterPro" id="IPR008974">
    <property type="entry name" value="TRAF-like"/>
</dbReference>
<dbReference type="OrthoDB" id="6359816at2759"/>
<comment type="caution">
    <text evidence="3">The sequence shown here is derived from an EMBL/GenBank/DDBJ whole genome shotgun (WGS) entry which is preliminary data.</text>
</comment>